<name>A0A418X1E6_9BURK</name>
<evidence type="ECO:0000259" key="5">
    <source>
        <dbReference type="PROSITE" id="PS50931"/>
    </source>
</evidence>
<dbReference type="InterPro" id="IPR000847">
    <property type="entry name" value="LysR_HTH_N"/>
</dbReference>
<dbReference type="NCBIfam" id="TIGR02424">
    <property type="entry name" value="TF_pcaQ"/>
    <property type="match status" value="1"/>
</dbReference>
<dbReference type="SUPFAM" id="SSF53850">
    <property type="entry name" value="Periplasmic binding protein-like II"/>
    <property type="match status" value="1"/>
</dbReference>
<dbReference type="OrthoDB" id="5914299at2"/>
<dbReference type="InterPro" id="IPR036388">
    <property type="entry name" value="WH-like_DNA-bd_sf"/>
</dbReference>
<organism evidence="6 7">
    <name type="scientific">Noviherbaspirillum cavernae</name>
    <dbReference type="NCBI Taxonomy" id="2320862"/>
    <lineage>
        <taxon>Bacteria</taxon>
        <taxon>Pseudomonadati</taxon>
        <taxon>Pseudomonadota</taxon>
        <taxon>Betaproteobacteria</taxon>
        <taxon>Burkholderiales</taxon>
        <taxon>Oxalobacteraceae</taxon>
        <taxon>Noviherbaspirillum</taxon>
    </lineage>
</organism>
<evidence type="ECO:0000256" key="2">
    <source>
        <dbReference type="ARBA" id="ARBA00023015"/>
    </source>
</evidence>
<dbReference type="GO" id="GO:0003677">
    <property type="term" value="F:DNA binding"/>
    <property type="evidence" value="ECO:0007669"/>
    <property type="project" value="UniProtKB-KW"/>
</dbReference>
<reference evidence="6 7" key="1">
    <citation type="submission" date="2018-09" db="EMBL/GenBank/DDBJ databases">
        <authorList>
            <person name="Zhu H."/>
        </authorList>
    </citation>
    <scope>NUCLEOTIDE SEQUENCE [LARGE SCALE GENOMIC DNA]</scope>
    <source>
        <strain evidence="6 7">K2R10-39</strain>
    </source>
</reference>
<keyword evidence="3" id="KW-0238">DNA-binding</keyword>
<comment type="caution">
    <text evidence="6">The sequence shown here is derived from an EMBL/GenBank/DDBJ whole genome shotgun (WGS) entry which is preliminary data.</text>
</comment>
<proteinExistence type="inferred from homology"/>
<accession>A0A418X1E6</accession>
<dbReference type="Gene3D" id="1.10.10.10">
    <property type="entry name" value="Winged helix-like DNA-binding domain superfamily/Winged helix DNA-binding domain"/>
    <property type="match status" value="1"/>
</dbReference>
<evidence type="ECO:0000313" key="6">
    <source>
        <dbReference type="EMBL" id="RJG06282.1"/>
    </source>
</evidence>
<dbReference type="GO" id="GO:0045893">
    <property type="term" value="P:positive regulation of DNA-templated transcription"/>
    <property type="evidence" value="ECO:0007669"/>
    <property type="project" value="InterPro"/>
</dbReference>
<feature type="domain" description="HTH lysR-type" evidence="5">
    <location>
        <begin position="10"/>
        <end position="67"/>
    </location>
</feature>
<dbReference type="SUPFAM" id="SSF46785">
    <property type="entry name" value="Winged helix' DNA-binding domain"/>
    <property type="match status" value="1"/>
</dbReference>
<dbReference type="InterPro" id="IPR050950">
    <property type="entry name" value="HTH-type_LysR_regulators"/>
</dbReference>
<dbReference type="Pfam" id="PF00126">
    <property type="entry name" value="HTH_1"/>
    <property type="match status" value="1"/>
</dbReference>
<dbReference type="InterPro" id="IPR012787">
    <property type="entry name" value="TF_PcaQ"/>
</dbReference>
<dbReference type="FunFam" id="1.10.10.10:FF:000001">
    <property type="entry name" value="LysR family transcriptional regulator"/>
    <property type="match status" value="1"/>
</dbReference>
<dbReference type="GO" id="GO:0019619">
    <property type="term" value="P:3,4-dihydroxybenzoate catabolic process"/>
    <property type="evidence" value="ECO:0007669"/>
    <property type="project" value="InterPro"/>
</dbReference>
<dbReference type="AlphaFoldDB" id="A0A418X1E6"/>
<protein>
    <submittedName>
        <fullName evidence="6">Pca operon transcription factor PcaQ</fullName>
    </submittedName>
</protein>
<keyword evidence="2" id="KW-0805">Transcription regulation</keyword>
<evidence type="ECO:0000256" key="4">
    <source>
        <dbReference type="ARBA" id="ARBA00023163"/>
    </source>
</evidence>
<dbReference type="PROSITE" id="PS50931">
    <property type="entry name" value="HTH_LYSR"/>
    <property type="match status" value="1"/>
</dbReference>
<dbReference type="GO" id="GO:0005829">
    <property type="term" value="C:cytosol"/>
    <property type="evidence" value="ECO:0007669"/>
    <property type="project" value="TreeGrafter"/>
</dbReference>
<evidence type="ECO:0000313" key="7">
    <source>
        <dbReference type="Proteomes" id="UP000285190"/>
    </source>
</evidence>
<dbReference type="RefSeq" id="WP_119738724.1">
    <property type="nucleotide sequence ID" value="NZ_QYUN01000002.1"/>
</dbReference>
<dbReference type="Proteomes" id="UP000285190">
    <property type="component" value="Unassembled WGS sequence"/>
</dbReference>
<gene>
    <name evidence="6" type="primary">pcaQ</name>
    <name evidence="6" type="ORF">D3870_09915</name>
</gene>
<dbReference type="InterPro" id="IPR005119">
    <property type="entry name" value="LysR_subst-bd"/>
</dbReference>
<evidence type="ECO:0000256" key="3">
    <source>
        <dbReference type="ARBA" id="ARBA00023125"/>
    </source>
</evidence>
<dbReference type="InterPro" id="IPR036390">
    <property type="entry name" value="WH_DNA-bd_sf"/>
</dbReference>
<dbReference type="PRINTS" id="PR00039">
    <property type="entry name" value="HTHLYSR"/>
</dbReference>
<dbReference type="GO" id="GO:0003700">
    <property type="term" value="F:DNA-binding transcription factor activity"/>
    <property type="evidence" value="ECO:0007669"/>
    <property type="project" value="InterPro"/>
</dbReference>
<dbReference type="PANTHER" id="PTHR30419:SF8">
    <property type="entry name" value="NITROGEN ASSIMILATION TRANSCRIPTIONAL ACTIVATOR-RELATED"/>
    <property type="match status" value="1"/>
</dbReference>
<sequence>MEKDLFRSRIRLRHLHCFLAAAQERNLRKAADKLHLTQPAISKTLSELEEIVGVKLLERNRLGARLTRDGEAFLPHAVSVLEALDAVTNAVGQEQKPAHESIYIGALPTVAPDLIPAVLPLFRQRHPQAKVLIQTAANAPLLQMLTAGEVDFVLGRMADPQMMAGLSFELLYVEPLVFAVRNGHPLAARPSVSLSDIVAHSFVISPKGTIPRHNAESYLQSRGLAIPANSTETLSVSVARQITRHSDAVWFTPAGAAREDLADRTLVQLAVPTEGTEEPVGLLLRSEGTLTTLAREFVRMLRETAATRRSARSG</sequence>
<comment type="similarity">
    <text evidence="1">Belongs to the LysR transcriptional regulatory family.</text>
</comment>
<keyword evidence="7" id="KW-1185">Reference proteome</keyword>
<dbReference type="PANTHER" id="PTHR30419">
    <property type="entry name" value="HTH-TYPE TRANSCRIPTIONAL REGULATOR YBHD"/>
    <property type="match status" value="1"/>
</dbReference>
<dbReference type="Pfam" id="PF03466">
    <property type="entry name" value="LysR_substrate"/>
    <property type="match status" value="1"/>
</dbReference>
<evidence type="ECO:0000256" key="1">
    <source>
        <dbReference type="ARBA" id="ARBA00009437"/>
    </source>
</evidence>
<keyword evidence="4" id="KW-0804">Transcription</keyword>
<dbReference type="EMBL" id="QYUN01000002">
    <property type="protein sequence ID" value="RJG06282.1"/>
    <property type="molecule type" value="Genomic_DNA"/>
</dbReference>
<dbReference type="Gene3D" id="3.40.190.10">
    <property type="entry name" value="Periplasmic binding protein-like II"/>
    <property type="match status" value="2"/>
</dbReference>